<reference evidence="2 3" key="2">
    <citation type="journal article" date="2011" name="PLoS Genet.">
        <title>Caenorhabditis briggsae recombinant inbred line genotypes reveal inter-strain incompatibility and the evolution of recombination.</title>
        <authorList>
            <person name="Ross J.A."/>
            <person name="Koboldt D.C."/>
            <person name="Staisch J.E."/>
            <person name="Chamberlin H.M."/>
            <person name="Gupta B.P."/>
            <person name="Miller R.D."/>
            <person name="Baird S.E."/>
            <person name="Haag E.S."/>
        </authorList>
    </citation>
    <scope>NUCLEOTIDE SEQUENCE [LARGE SCALE GENOMIC DNA]</scope>
    <source>
        <strain evidence="2 3">AF16</strain>
    </source>
</reference>
<dbReference type="EMBL" id="HE601211">
    <property type="protein sequence ID" value="CAP20952.2"/>
    <property type="molecule type" value="Genomic_DNA"/>
</dbReference>
<accession>A8WKF7</accession>
<keyword evidence="3" id="KW-1185">Reference proteome</keyword>
<dbReference type="GeneID" id="8590207"/>
<dbReference type="PANTHER" id="PTHR22941">
    <property type="entry name" value="SERPENTINE RECEPTOR"/>
    <property type="match status" value="1"/>
</dbReference>
<keyword evidence="1" id="KW-0812">Transmembrane</keyword>
<reference evidence="2 3" key="1">
    <citation type="journal article" date="2003" name="PLoS Biol.">
        <title>The genome sequence of Caenorhabditis briggsae: a platform for comparative genomics.</title>
        <authorList>
            <person name="Stein L.D."/>
            <person name="Bao Z."/>
            <person name="Blasiar D."/>
            <person name="Blumenthal T."/>
            <person name="Brent M.R."/>
            <person name="Chen N."/>
            <person name="Chinwalla A."/>
            <person name="Clarke L."/>
            <person name="Clee C."/>
            <person name="Coghlan A."/>
            <person name="Coulson A."/>
            <person name="D'Eustachio P."/>
            <person name="Fitch D.H."/>
            <person name="Fulton L.A."/>
            <person name="Fulton R.E."/>
            <person name="Griffiths-Jones S."/>
            <person name="Harris T.W."/>
            <person name="Hillier L.W."/>
            <person name="Kamath R."/>
            <person name="Kuwabara P.E."/>
            <person name="Mardis E.R."/>
            <person name="Marra M.A."/>
            <person name="Miner T.L."/>
            <person name="Minx P."/>
            <person name="Mullikin J.C."/>
            <person name="Plumb R.W."/>
            <person name="Rogers J."/>
            <person name="Schein J.E."/>
            <person name="Sohrmann M."/>
            <person name="Spieth J."/>
            <person name="Stajich J.E."/>
            <person name="Wei C."/>
            <person name="Willey D."/>
            <person name="Wilson R.K."/>
            <person name="Durbin R."/>
            <person name="Waterston R.H."/>
        </authorList>
    </citation>
    <scope>NUCLEOTIDE SEQUENCE [LARGE SCALE GENOMIC DNA]</scope>
    <source>
        <strain evidence="2 3">AF16</strain>
    </source>
</reference>
<feature type="transmembrane region" description="Helical" evidence="1">
    <location>
        <begin position="52"/>
        <end position="72"/>
    </location>
</feature>
<evidence type="ECO:0000313" key="3">
    <source>
        <dbReference type="Proteomes" id="UP000008549"/>
    </source>
</evidence>
<gene>
    <name evidence="2 4" type="ORF">CBG24312</name>
    <name evidence="2" type="ORF">CBG_24312</name>
</gene>
<keyword evidence="1" id="KW-0472">Membrane</keyword>
<keyword evidence="1" id="KW-1133">Transmembrane helix</keyword>
<evidence type="ECO:0000313" key="4">
    <source>
        <dbReference type="WormBase" id="CBG24312"/>
    </source>
</evidence>
<dbReference type="KEGG" id="cbr:CBG_24312"/>
<dbReference type="CTD" id="8590207"/>
<dbReference type="AlphaFoldDB" id="A8WKF7"/>
<feature type="transmembrane region" description="Helical" evidence="1">
    <location>
        <begin position="93"/>
        <end position="111"/>
    </location>
</feature>
<evidence type="ECO:0000313" key="2">
    <source>
        <dbReference type="EMBL" id="CAP20952.2"/>
    </source>
</evidence>
<dbReference type="STRING" id="6238.A8WKF7"/>
<feature type="transmembrane region" description="Helical" evidence="1">
    <location>
        <begin position="147"/>
        <end position="174"/>
    </location>
</feature>
<dbReference type="SUPFAM" id="SSF81321">
    <property type="entry name" value="Family A G protein-coupled receptor-like"/>
    <property type="match status" value="1"/>
</dbReference>
<dbReference type="InterPro" id="IPR053220">
    <property type="entry name" value="Nematode_rcpt-like_serp_H"/>
</dbReference>
<protein>
    <submittedName>
        <fullName evidence="2">Protein CBG24312</fullName>
    </submittedName>
</protein>
<dbReference type="Proteomes" id="UP000008549">
    <property type="component" value="Unassembled WGS sequence"/>
</dbReference>
<dbReference type="InterPro" id="IPR019422">
    <property type="entry name" value="7TM_GPCR_serpentine_rcpt_Srh"/>
</dbReference>
<dbReference type="eggNOG" id="ENOG502TFHT">
    <property type="taxonomic scope" value="Eukaryota"/>
</dbReference>
<name>A8WKF7_CAEBR</name>
<dbReference type="HOGENOM" id="CLU_042960_1_1_1"/>
<feature type="transmembrane region" description="Helical" evidence="1">
    <location>
        <begin position="195"/>
        <end position="222"/>
    </location>
</feature>
<dbReference type="Pfam" id="PF10318">
    <property type="entry name" value="7TM_GPCR_Srh"/>
    <property type="match status" value="1"/>
</dbReference>
<feature type="transmembrane region" description="Helical" evidence="1">
    <location>
        <begin position="12"/>
        <end position="32"/>
    </location>
</feature>
<dbReference type="PANTHER" id="PTHR22941:SF161">
    <property type="entry name" value="SERPENTINE RECEPTOR, CLASS H"/>
    <property type="match status" value="1"/>
</dbReference>
<evidence type="ECO:0000256" key="1">
    <source>
        <dbReference type="SAM" id="Phobius"/>
    </source>
</evidence>
<dbReference type="WormBase" id="CBG24312">
    <property type="protein sequence ID" value="CBP37426"/>
    <property type="gene ID" value="WBGene00042455"/>
</dbReference>
<proteinExistence type="predicted"/>
<organism evidence="2 3">
    <name type="scientific">Caenorhabditis briggsae</name>
    <dbReference type="NCBI Taxonomy" id="6238"/>
    <lineage>
        <taxon>Eukaryota</taxon>
        <taxon>Metazoa</taxon>
        <taxon>Ecdysozoa</taxon>
        <taxon>Nematoda</taxon>
        <taxon>Chromadorea</taxon>
        <taxon>Rhabditida</taxon>
        <taxon>Rhabditina</taxon>
        <taxon>Rhabditomorpha</taxon>
        <taxon>Rhabditoidea</taxon>
        <taxon>Rhabditidae</taxon>
        <taxon>Peloderinae</taxon>
        <taxon>Caenorhabditis</taxon>
    </lineage>
</organism>
<dbReference type="RefSeq" id="XP_045091302.1">
    <property type="nucleotide sequence ID" value="XM_045240966.1"/>
</dbReference>
<sequence length="284" mass="33123">MKTVKLSLLNLHLWTILLDYSLSLFVIPFIMWPTMGGIPLGIFQYFGISTRFQFYWMLTSIGLTSVSILSMFEYRFNVLFIKPHDFWFKARKPWIIFQYLYAILYMMPPFFDLGNQLEILQKSYNRNPCIPLQLIKSGPFFILSLNWIFSVTSITIFTLNICLGMLFFTVQIYWKILNQVKLRKMSKRTFQLQRMLLFALFLQVIIPLNLFVVPIAYSGYAVVFNYYNQGINNLAMATGSTHGLCSTITMLLIHSPYRTAIFGVFEKTKKVMTGPSSHVSVIKF</sequence>